<evidence type="ECO:0000256" key="1">
    <source>
        <dbReference type="ARBA" id="ARBA00022679"/>
    </source>
</evidence>
<dbReference type="Gene3D" id="2.60.200.40">
    <property type="match status" value="1"/>
</dbReference>
<keyword evidence="4" id="KW-0067">ATP-binding</keyword>
<name>A0A5N5UBU7_9EURY</name>
<evidence type="ECO:0000256" key="2">
    <source>
        <dbReference type="ARBA" id="ARBA00022741"/>
    </source>
</evidence>
<keyword evidence="3 6" id="KW-0418">Kinase</keyword>
<dbReference type="PROSITE" id="PS50146">
    <property type="entry name" value="DAGK"/>
    <property type="match status" value="1"/>
</dbReference>
<organism evidence="6 7">
    <name type="scientific">Halosegnis rubeus</name>
    <dbReference type="NCBI Taxonomy" id="2212850"/>
    <lineage>
        <taxon>Archaea</taxon>
        <taxon>Methanobacteriati</taxon>
        <taxon>Methanobacteriota</taxon>
        <taxon>Stenosarchaea group</taxon>
        <taxon>Halobacteria</taxon>
        <taxon>Halobacteriales</taxon>
        <taxon>Natronomonadaceae</taxon>
        <taxon>Halosegnis</taxon>
    </lineage>
</organism>
<dbReference type="GO" id="GO:0005886">
    <property type="term" value="C:plasma membrane"/>
    <property type="evidence" value="ECO:0007669"/>
    <property type="project" value="TreeGrafter"/>
</dbReference>
<dbReference type="PANTHER" id="PTHR12358:SF106">
    <property type="entry name" value="LIPID KINASE YEGS"/>
    <property type="match status" value="1"/>
</dbReference>
<accession>A0A5N5UBU7</accession>
<comment type="caution">
    <text evidence="6">The sequence shown here is derived from an EMBL/GenBank/DDBJ whole genome shotgun (WGS) entry which is preliminary data.</text>
</comment>
<evidence type="ECO:0000256" key="4">
    <source>
        <dbReference type="ARBA" id="ARBA00022840"/>
    </source>
</evidence>
<keyword evidence="7" id="KW-1185">Reference proteome</keyword>
<dbReference type="Proteomes" id="UP000326865">
    <property type="component" value="Unassembled WGS sequence"/>
</dbReference>
<dbReference type="RefSeq" id="WP_152133600.1">
    <property type="nucleotide sequence ID" value="NZ_QKKZ01000001.1"/>
</dbReference>
<dbReference type="SUPFAM" id="SSF111331">
    <property type="entry name" value="NAD kinase/diacylglycerol kinase-like"/>
    <property type="match status" value="1"/>
</dbReference>
<dbReference type="GO" id="GO:0016301">
    <property type="term" value="F:kinase activity"/>
    <property type="evidence" value="ECO:0007669"/>
    <property type="project" value="UniProtKB-KW"/>
</dbReference>
<dbReference type="PANTHER" id="PTHR12358">
    <property type="entry name" value="SPHINGOSINE KINASE"/>
    <property type="match status" value="1"/>
</dbReference>
<dbReference type="InterPro" id="IPR016064">
    <property type="entry name" value="NAD/diacylglycerol_kinase_sf"/>
</dbReference>
<proteinExistence type="predicted"/>
<dbReference type="Pfam" id="PF00781">
    <property type="entry name" value="DAGK_cat"/>
    <property type="match status" value="1"/>
</dbReference>
<keyword evidence="1" id="KW-0808">Transferase</keyword>
<feature type="domain" description="DAGKc" evidence="5">
    <location>
        <begin position="1"/>
        <end position="129"/>
    </location>
</feature>
<dbReference type="EMBL" id="QKKZ01000001">
    <property type="protein sequence ID" value="KAB7515839.1"/>
    <property type="molecule type" value="Genomic_DNA"/>
</dbReference>
<evidence type="ECO:0000256" key="3">
    <source>
        <dbReference type="ARBA" id="ARBA00022777"/>
    </source>
</evidence>
<dbReference type="InterPro" id="IPR050187">
    <property type="entry name" value="Lipid_Phosphate_FormReg"/>
</dbReference>
<dbReference type="InterPro" id="IPR001206">
    <property type="entry name" value="Diacylglycerol_kinase_cat_dom"/>
</dbReference>
<evidence type="ECO:0000259" key="5">
    <source>
        <dbReference type="PROSITE" id="PS50146"/>
    </source>
</evidence>
<reference evidence="6 7" key="1">
    <citation type="submission" date="2019-10" db="EMBL/GenBank/DDBJ databases">
        <title>Unraveling microbial dark matter from salterns through culturing: the case of the genus Halosegnis.</title>
        <authorList>
            <person name="Duran-Viseras A."/>
            <person name="Andrei A.-S."/>
            <person name="Vera-Gargallo B."/>
            <person name="Ghai R."/>
            <person name="Sanchez-Porro C."/>
            <person name="Ventosa A."/>
        </authorList>
    </citation>
    <scope>NUCLEOTIDE SEQUENCE [LARGE SCALE GENOMIC DNA]</scope>
    <source>
        <strain evidence="6 7">F18-79</strain>
    </source>
</reference>
<dbReference type="AlphaFoldDB" id="A0A5N5UBU7"/>
<dbReference type="Pfam" id="PF19279">
    <property type="entry name" value="YegS_C"/>
    <property type="match status" value="1"/>
</dbReference>
<dbReference type="InterPro" id="IPR017438">
    <property type="entry name" value="ATP-NAD_kinase_N"/>
</dbReference>
<protein>
    <submittedName>
        <fullName evidence="6">Diacylglycerol kinase family lipid kinase</fullName>
    </submittedName>
</protein>
<dbReference type="Gene3D" id="3.40.50.10330">
    <property type="entry name" value="Probable inorganic polyphosphate/atp-NAD kinase, domain 1"/>
    <property type="match status" value="1"/>
</dbReference>
<evidence type="ECO:0000313" key="6">
    <source>
        <dbReference type="EMBL" id="KAB7515839.1"/>
    </source>
</evidence>
<evidence type="ECO:0000313" key="7">
    <source>
        <dbReference type="Proteomes" id="UP000326865"/>
    </source>
</evidence>
<dbReference type="InterPro" id="IPR045540">
    <property type="entry name" value="YegS/DAGK_C"/>
</dbReference>
<gene>
    <name evidence="6" type="ORF">DM867_01465</name>
</gene>
<dbReference type="GO" id="GO:0005524">
    <property type="term" value="F:ATP binding"/>
    <property type="evidence" value="ECO:0007669"/>
    <property type="project" value="UniProtKB-KW"/>
</dbReference>
<sequence length="299" mass="31036">MQVGSRRAIVNPQSGTGDHADYAERLLRGRGYAVEQTTGPEDAVRFGREAGADGVSELAVCGGDGTINEVLRGLADSDALGEPTVGVVPCGTANILADALGIRDLRHGVELADSGPVREIDVGVAGGKPFVVSCIAGLPADASLAASSDLKSRFGTFAFVVTGVQEALGFDGIDIELAATVAGRTETWEGEATCVLVGNARKFIEEGGQADMEDGLFDVAIVDKMPAGNLVAEAVGHRVLGQETDGVTHIRASELTVTGPEPITFSRDGELATHERLELTNEKRLLSLRVGPTYDPTPG</sequence>
<dbReference type="SMART" id="SM00046">
    <property type="entry name" value="DAGKc"/>
    <property type="match status" value="1"/>
</dbReference>
<keyword evidence="2" id="KW-0547">Nucleotide-binding</keyword>